<feature type="transmembrane region" description="Helical" evidence="1">
    <location>
        <begin position="108"/>
        <end position="126"/>
    </location>
</feature>
<name>A0A382SLG9_9ZZZZ</name>
<reference evidence="2" key="1">
    <citation type="submission" date="2018-05" db="EMBL/GenBank/DDBJ databases">
        <authorList>
            <person name="Lanie J.A."/>
            <person name="Ng W.-L."/>
            <person name="Kazmierczak K.M."/>
            <person name="Andrzejewski T.M."/>
            <person name="Davidsen T.M."/>
            <person name="Wayne K.J."/>
            <person name="Tettelin H."/>
            <person name="Glass J.I."/>
            <person name="Rusch D."/>
            <person name="Podicherti R."/>
            <person name="Tsui H.-C.T."/>
            <person name="Winkler M.E."/>
        </authorList>
    </citation>
    <scope>NUCLEOTIDE SEQUENCE</scope>
</reference>
<dbReference type="EMBL" id="UINC01129979">
    <property type="protein sequence ID" value="SVD10744.1"/>
    <property type="molecule type" value="Genomic_DNA"/>
</dbReference>
<dbReference type="AlphaFoldDB" id="A0A382SLG9"/>
<feature type="transmembrane region" description="Helical" evidence="1">
    <location>
        <begin position="14"/>
        <end position="34"/>
    </location>
</feature>
<accession>A0A382SLG9</accession>
<keyword evidence="1" id="KW-0472">Membrane</keyword>
<feature type="transmembrane region" description="Helical" evidence="1">
    <location>
        <begin position="73"/>
        <end position="93"/>
    </location>
</feature>
<organism evidence="2">
    <name type="scientific">marine metagenome</name>
    <dbReference type="NCBI Taxonomy" id="408172"/>
    <lineage>
        <taxon>unclassified sequences</taxon>
        <taxon>metagenomes</taxon>
        <taxon>ecological metagenomes</taxon>
    </lineage>
</organism>
<feature type="non-terminal residue" evidence="2">
    <location>
        <position position="133"/>
    </location>
</feature>
<protein>
    <submittedName>
        <fullName evidence="2">Uncharacterized protein</fullName>
    </submittedName>
</protein>
<gene>
    <name evidence="2" type="ORF">METZ01_LOCUS363598</name>
</gene>
<keyword evidence="1" id="KW-1133">Transmembrane helix</keyword>
<sequence length="133" mass="14598">MSTKQPLPLIPDKYIRFIFGIIVFSALISGGTYYLQSSLILLKAFGLFAHWAAILILLPVLSGLVQHLIAPPARLLVPILGALASSIILYPLYAEHFWAIPPSITDTIFFTLAIAGIGFTSSINPLDRHVKQR</sequence>
<proteinExistence type="predicted"/>
<evidence type="ECO:0000256" key="1">
    <source>
        <dbReference type="SAM" id="Phobius"/>
    </source>
</evidence>
<feature type="transmembrane region" description="Helical" evidence="1">
    <location>
        <begin position="40"/>
        <end position="61"/>
    </location>
</feature>
<evidence type="ECO:0000313" key="2">
    <source>
        <dbReference type="EMBL" id="SVD10744.1"/>
    </source>
</evidence>
<keyword evidence="1" id="KW-0812">Transmembrane</keyword>